<dbReference type="OrthoDB" id="1103324at2759"/>
<dbReference type="EMBL" id="JABAYA010000030">
    <property type="protein sequence ID" value="KAF7728938.1"/>
    <property type="molecule type" value="Genomic_DNA"/>
</dbReference>
<dbReference type="InterPro" id="IPR050364">
    <property type="entry name" value="Cytochrome_P450_fung"/>
</dbReference>
<comment type="similarity">
    <text evidence="5">Belongs to the cytochrome P450 family.</text>
</comment>
<evidence type="ECO:0000256" key="1">
    <source>
        <dbReference type="ARBA" id="ARBA00022723"/>
    </source>
</evidence>
<dbReference type="GO" id="GO:0005506">
    <property type="term" value="F:iron ion binding"/>
    <property type="evidence" value="ECO:0007669"/>
    <property type="project" value="InterPro"/>
</dbReference>
<dbReference type="InterPro" id="IPR002401">
    <property type="entry name" value="Cyt_P450_E_grp-I"/>
</dbReference>
<dbReference type="InterPro" id="IPR017972">
    <property type="entry name" value="Cyt_P450_CS"/>
</dbReference>
<accession>A0A8H7BX71</accession>
<evidence type="ECO:0000256" key="3">
    <source>
        <dbReference type="ARBA" id="ARBA00023004"/>
    </source>
</evidence>
<dbReference type="GO" id="GO:0016705">
    <property type="term" value="F:oxidoreductase activity, acting on paired donors, with incorporation or reduction of molecular oxygen"/>
    <property type="evidence" value="ECO:0007669"/>
    <property type="project" value="InterPro"/>
</dbReference>
<dbReference type="InterPro" id="IPR001128">
    <property type="entry name" value="Cyt_P450"/>
</dbReference>
<dbReference type="SUPFAM" id="SSF48264">
    <property type="entry name" value="Cytochrome P450"/>
    <property type="match status" value="1"/>
</dbReference>
<keyword evidence="4 5" id="KW-0349">Heme</keyword>
<dbReference type="GO" id="GO:0020037">
    <property type="term" value="F:heme binding"/>
    <property type="evidence" value="ECO:0007669"/>
    <property type="project" value="InterPro"/>
</dbReference>
<feature type="binding site" description="axial binding residue" evidence="4">
    <location>
        <position position="459"/>
    </location>
    <ligand>
        <name>heme</name>
        <dbReference type="ChEBI" id="CHEBI:30413"/>
    </ligand>
    <ligandPart>
        <name>Fe</name>
        <dbReference type="ChEBI" id="CHEBI:18248"/>
    </ligandPart>
</feature>
<evidence type="ECO:0000313" key="6">
    <source>
        <dbReference type="EMBL" id="KAF7728938.1"/>
    </source>
</evidence>
<reference evidence="6" key="1">
    <citation type="submission" date="2020-01" db="EMBL/GenBank/DDBJ databases">
        <title>Genome Sequencing of Three Apophysomyces-Like Fungal Strains Confirms a Novel Fungal Genus in the Mucoromycota with divergent Burkholderia-like Endosymbiotic Bacteria.</title>
        <authorList>
            <person name="Stajich J.E."/>
            <person name="Macias A.M."/>
            <person name="Carter-House D."/>
            <person name="Lovett B."/>
            <person name="Kasson L.R."/>
            <person name="Berry K."/>
            <person name="Grigoriev I."/>
            <person name="Chang Y."/>
            <person name="Spatafora J."/>
            <person name="Kasson M.T."/>
        </authorList>
    </citation>
    <scope>NUCLEOTIDE SEQUENCE</scope>
    <source>
        <strain evidence="6">NRRL A-21654</strain>
    </source>
</reference>
<comment type="caution">
    <text evidence="6">The sequence shown here is derived from an EMBL/GenBank/DDBJ whole genome shotgun (WGS) entry which is preliminary data.</text>
</comment>
<dbReference type="GO" id="GO:0004497">
    <property type="term" value="F:monooxygenase activity"/>
    <property type="evidence" value="ECO:0007669"/>
    <property type="project" value="UniProtKB-KW"/>
</dbReference>
<evidence type="ECO:0008006" key="8">
    <source>
        <dbReference type="Google" id="ProtNLM"/>
    </source>
</evidence>
<gene>
    <name evidence="6" type="ORF">EC973_005333</name>
</gene>
<dbReference type="PRINTS" id="PR00463">
    <property type="entry name" value="EP450I"/>
</dbReference>
<keyword evidence="3 4" id="KW-0408">Iron</keyword>
<evidence type="ECO:0000313" key="7">
    <source>
        <dbReference type="Proteomes" id="UP000605846"/>
    </source>
</evidence>
<comment type="cofactor">
    <cofactor evidence="4">
        <name>heme</name>
        <dbReference type="ChEBI" id="CHEBI:30413"/>
    </cofactor>
</comment>
<dbReference type="PROSITE" id="PS00086">
    <property type="entry name" value="CYTOCHROME_P450"/>
    <property type="match status" value="1"/>
</dbReference>
<keyword evidence="5" id="KW-0503">Monooxygenase</keyword>
<evidence type="ECO:0000256" key="2">
    <source>
        <dbReference type="ARBA" id="ARBA00023002"/>
    </source>
</evidence>
<evidence type="ECO:0000256" key="4">
    <source>
        <dbReference type="PIRSR" id="PIRSR602401-1"/>
    </source>
</evidence>
<protein>
    <recommendedName>
        <fullName evidence="8">Cytochrome P450</fullName>
    </recommendedName>
</protein>
<keyword evidence="2 5" id="KW-0560">Oxidoreductase</keyword>
<dbReference type="AlphaFoldDB" id="A0A8H7BX71"/>
<organism evidence="6 7">
    <name type="scientific">Apophysomyces ossiformis</name>
    <dbReference type="NCBI Taxonomy" id="679940"/>
    <lineage>
        <taxon>Eukaryota</taxon>
        <taxon>Fungi</taxon>
        <taxon>Fungi incertae sedis</taxon>
        <taxon>Mucoromycota</taxon>
        <taxon>Mucoromycotina</taxon>
        <taxon>Mucoromycetes</taxon>
        <taxon>Mucorales</taxon>
        <taxon>Mucorineae</taxon>
        <taxon>Mucoraceae</taxon>
        <taxon>Apophysomyces</taxon>
    </lineage>
</organism>
<dbReference type="Gene3D" id="1.10.630.10">
    <property type="entry name" value="Cytochrome P450"/>
    <property type="match status" value="1"/>
</dbReference>
<dbReference type="PANTHER" id="PTHR46300:SF11">
    <property type="entry name" value="OXIDOREDUCTASE, PUTATIVE-RELATED"/>
    <property type="match status" value="1"/>
</dbReference>
<proteinExistence type="inferred from homology"/>
<dbReference type="PRINTS" id="PR00385">
    <property type="entry name" value="P450"/>
</dbReference>
<dbReference type="Pfam" id="PF00067">
    <property type="entry name" value="p450"/>
    <property type="match status" value="1"/>
</dbReference>
<dbReference type="PANTHER" id="PTHR46300">
    <property type="entry name" value="P450, PUTATIVE (EUROFUNG)-RELATED-RELATED"/>
    <property type="match status" value="1"/>
</dbReference>
<evidence type="ECO:0000256" key="5">
    <source>
        <dbReference type="RuleBase" id="RU000461"/>
    </source>
</evidence>
<keyword evidence="7" id="KW-1185">Reference proteome</keyword>
<name>A0A8H7BX71_9FUNG</name>
<dbReference type="Proteomes" id="UP000605846">
    <property type="component" value="Unassembled WGS sequence"/>
</dbReference>
<sequence>MAMLLYNLTNQFTNPQDTNMRVFTGVVGTLAVGLLLKAITGPYEKNSSSANEYGSITRPLPSPPGALPLIGHIGYLIRSPHLQMAEWAQKLGPIYRVSLGQRDYLILNNAEVVREILEVRGKINSDRVPTTIVELMSKSGLIFAWGNENAFLKKSRRLLLSAISKRNFERKYPQLYNKETKEMICHIYRSVTEPEGMPLHAYAYLYTINMAMSLLYGTRYVSLDDVAWKELYDLAVDFSHLGMAMLIECPKPLEFLVGHLKDDAKKLQLRFQKIFGHYNNILRDAIANGKPIECLMNDIIKDEEKENLTPIELENIAATIMIAATDTTAITLQNLFIILLNHPDVQSKAQAELDAIIGSERLPVEEDLICLPYIKAIITETIRFRPPIFLNLPHSTREYQTYRGYEIPANMGILHNIYATNFDPTIYHQPHVFDPERFHNSSETDQRDHWSFGAGRRLCPGNVFAEKSLALIAARVLWAFTIVAPTVNGKPVQVPITDISLPVQEPAHVNIAFIPRRDNLEKLLFSS</sequence>
<dbReference type="InterPro" id="IPR036396">
    <property type="entry name" value="Cyt_P450_sf"/>
</dbReference>
<keyword evidence="1 4" id="KW-0479">Metal-binding</keyword>